<comment type="caution">
    <text evidence="4">The sequence shown here is derived from an EMBL/GenBank/DDBJ whole genome shotgun (WGS) entry which is preliminary data.</text>
</comment>
<evidence type="ECO:0000256" key="3">
    <source>
        <dbReference type="SAM" id="SignalP"/>
    </source>
</evidence>
<dbReference type="Proteomes" id="UP001176940">
    <property type="component" value="Unassembled WGS sequence"/>
</dbReference>
<evidence type="ECO:0000313" key="4">
    <source>
        <dbReference type="EMBL" id="CAJ0967935.1"/>
    </source>
</evidence>
<keyword evidence="5" id="KW-1185">Reference proteome</keyword>
<sequence>MVKNLLLFTQGVIMHLILGLLLCIGAATSAELQCTAIPGVLKQIDASNGQVYGVNFGDDIYKWENNNWIQLPGKLIHVTFGPAGLWGVNRANNIYKWQDNLWQNVAGALKQIDAGGEIFVSGVNGLDWIYCLNQVDTLSKATVLPFVQLDGALKYYSCGLNGCWGVNSINNIYYRYDVQPSACRGSRWQQVEGSLVMVEVATDGSVYGVNSGGMVYKRDGISAANPVGTSWTQLMVNGNFRHVSYDQGNLWLLSQEGSIYKCDFRTPSLCF</sequence>
<evidence type="ECO:0000256" key="1">
    <source>
        <dbReference type="ARBA" id="ARBA00022734"/>
    </source>
</evidence>
<dbReference type="PANTHER" id="PTHR23250">
    <property type="entry name" value="DYSFERLIN-RELATED"/>
    <property type="match status" value="1"/>
</dbReference>
<dbReference type="Pfam" id="PF19193">
    <property type="entry name" value="Tectonin"/>
    <property type="match status" value="1"/>
</dbReference>
<proteinExistence type="inferred from homology"/>
<comment type="similarity">
    <text evidence="2">Belongs to the tectonin family.</text>
</comment>
<dbReference type="EMBL" id="CAUEEQ010078747">
    <property type="protein sequence ID" value="CAJ0967935.1"/>
    <property type="molecule type" value="Genomic_DNA"/>
</dbReference>
<evidence type="ECO:0008006" key="6">
    <source>
        <dbReference type="Google" id="ProtNLM"/>
    </source>
</evidence>
<keyword evidence="1" id="KW-0430">Lectin</keyword>
<organism evidence="4 5">
    <name type="scientific">Ranitomeya imitator</name>
    <name type="common">mimic poison frog</name>
    <dbReference type="NCBI Taxonomy" id="111125"/>
    <lineage>
        <taxon>Eukaryota</taxon>
        <taxon>Metazoa</taxon>
        <taxon>Chordata</taxon>
        <taxon>Craniata</taxon>
        <taxon>Vertebrata</taxon>
        <taxon>Euteleostomi</taxon>
        <taxon>Amphibia</taxon>
        <taxon>Batrachia</taxon>
        <taxon>Anura</taxon>
        <taxon>Neobatrachia</taxon>
        <taxon>Hyloidea</taxon>
        <taxon>Dendrobatidae</taxon>
        <taxon>Dendrobatinae</taxon>
        <taxon>Ranitomeya</taxon>
    </lineage>
</organism>
<dbReference type="SMART" id="SM00706">
    <property type="entry name" value="TECPR"/>
    <property type="match status" value="6"/>
</dbReference>
<gene>
    <name evidence="4" type="ORF">RIMI_LOCUS22642706</name>
</gene>
<evidence type="ECO:0000313" key="5">
    <source>
        <dbReference type="Proteomes" id="UP001176940"/>
    </source>
</evidence>
<accession>A0ABN9MQC5</accession>
<feature type="chain" id="PRO_5047434989" description="Fish-egg lectin-like" evidence="3">
    <location>
        <begin position="30"/>
        <end position="271"/>
    </location>
</feature>
<name>A0ABN9MQC5_9NEOB</name>
<keyword evidence="3" id="KW-0732">Signal</keyword>
<feature type="signal peptide" evidence="3">
    <location>
        <begin position="1"/>
        <end position="29"/>
    </location>
</feature>
<protein>
    <recommendedName>
        <fullName evidence="6">Fish-egg lectin-like</fullName>
    </recommendedName>
</protein>
<dbReference type="PANTHER" id="PTHR23250:SF3">
    <property type="entry name" value="FISH-EGG LECTIN-LIKE ISOFORM X1-RELATED"/>
    <property type="match status" value="1"/>
</dbReference>
<dbReference type="InterPro" id="IPR006624">
    <property type="entry name" value="Beta-propeller_rpt_TECPR"/>
</dbReference>
<reference evidence="4" key="1">
    <citation type="submission" date="2023-07" db="EMBL/GenBank/DDBJ databases">
        <authorList>
            <person name="Stuckert A."/>
        </authorList>
    </citation>
    <scope>NUCLEOTIDE SEQUENCE</scope>
</reference>
<dbReference type="InterPro" id="IPR051513">
    <property type="entry name" value="Tectonin_beta-prop"/>
</dbReference>
<evidence type="ECO:0000256" key="2">
    <source>
        <dbReference type="ARBA" id="ARBA00038331"/>
    </source>
</evidence>